<feature type="transmembrane region" description="Helical" evidence="1">
    <location>
        <begin position="136"/>
        <end position="153"/>
    </location>
</feature>
<evidence type="ECO:0000256" key="1">
    <source>
        <dbReference type="SAM" id="Phobius"/>
    </source>
</evidence>
<evidence type="ECO:0000313" key="4">
    <source>
        <dbReference type="Proteomes" id="UP000824124"/>
    </source>
</evidence>
<feature type="transmembrane region" description="Helical" evidence="1">
    <location>
        <begin position="165"/>
        <end position="187"/>
    </location>
</feature>
<organism evidence="3 4">
    <name type="scientific">Candidatus Avidehalobacter gallistercoris</name>
    <dbReference type="NCBI Taxonomy" id="2840694"/>
    <lineage>
        <taxon>Bacteria</taxon>
        <taxon>Bacillati</taxon>
        <taxon>Bacillota</taxon>
        <taxon>Clostridia</taxon>
        <taxon>Eubacteriales</taxon>
        <taxon>Peptococcaceae</taxon>
        <taxon>Peptococcaceae incertae sedis</taxon>
        <taxon>Candidatus Avidehalobacter</taxon>
    </lineage>
</organism>
<feature type="transmembrane region" description="Helical" evidence="1">
    <location>
        <begin position="42"/>
        <end position="62"/>
    </location>
</feature>
<feature type="transmembrane region" description="Helical" evidence="1">
    <location>
        <begin position="6"/>
        <end position="30"/>
    </location>
</feature>
<protein>
    <submittedName>
        <fullName evidence="3">VanZ family protein</fullName>
    </submittedName>
</protein>
<dbReference type="InterPro" id="IPR053150">
    <property type="entry name" value="Teicoplanin_resist-assoc"/>
</dbReference>
<evidence type="ECO:0000313" key="3">
    <source>
        <dbReference type="EMBL" id="HIU10640.1"/>
    </source>
</evidence>
<dbReference type="AlphaFoldDB" id="A0A9D1HKY1"/>
<dbReference type="Pfam" id="PF04892">
    <property type="entry name" value="VanZ"/>
    <property type="match status" value="1"/>
</dbReference>
<dbReference type="PANTHER" id="PTHR36834:SF1">
    <property type="entry name" value="INTEGRAL MEMBRANE PROTEIN"/>
    <property type="match status" value="1"/>
</dbReference>
<feature type="transmembrane region" description="Helical" evidence="1">
    <location>
        <begin position="82"/>
        <end position="100"/>
    </location>
</feature>
<keyword evidence="1" id="KW-0812">Transmembrane</keyword>
<dbReference type="PANTHER" id="PTHR36834">
    <property type="entry name" value="MEMBRANE PROTEIN-RELATED"/>
    <property type="match status" value="1"/>
</dbReference>
<keyword evidence="1" id="KW-0472">Membrane</keyword>
<accession>A0A9D1HKY1</accession>
<sequence length="191" mass="20921">MYRIGAAALEMGAAAVILLPMLLVINAVYWHDLRKTAGYFMFACYLAAVCALVGLPGIGNFHWELNLNILPFAGMAADVKNAALNVLLFVPLGLLAPLLWPDLRRLKHMALLALAFSGLIEILQIFTFRASDINDLITNTLGAVIGFGLARLLPWRADSQLRELWLLAGLVLAVMMFLQPPLVGLLWQAVL</sequence>
<reference evidence="3" key="2">
    <citation type="journal article" date="2021" name="PeerJ">
        <title>Extensive microbial diversity within the chicken gut microbiome revealed by metagenomics and culture.</title>
        <authorList>
            <person name="Gilroy R."/>
            <person name="Ravi A."/>
            <person name="Getino M."/>
            <person name="Pursley I."/>
            <person name="Horton D.L."/>
            <person name="Alikhan N.F."/>
            <person name="Baker D."/>
            <person name="Gharbi K."/>
            <person name="Hall N."/>
            <person name="Watson M."/>
            <person name="Adriaenssens E.M."/>
            <person name="Foster-Nyarko E."/>
            <person name="Jarju S."/>
            <person name="Secka A."/>
            <person name="Antonio M."/>
            <person name="Oren A."/>
            <person name="Chaudhuri R.R."/>
            <person name="La Ragione R."/>
            <person name="Hildebrand F."/>
            <person name="Pallen M.J."/>
        </authorList>
    </citation>
    <scope>NUCLEOTIDE SEQUENCE</scope>
    <source>
        <strain evidence="3">2830</strain>
    </source>
</reference>
<feature type="transmembrane region" description="Helical" evidence="1">
    <location>
        <begin position="109"/>
        <end position="130"/>
    </location>
</feature>
<gene>
    <name evidence="3" type="ORF">IAB00_05300</name>
</gene>
<proteinExistence type="predicted"/>
<dbReference type="EMBL" id="DVMH01000027">
    <property type="protein sequence ID" value="HIU10640.1"/>
    <property type="molecule type" value="Genomic_DNA"/>
</dbReference>
<feature type="domain" description="VanZ-like" evidence="2">
    <location>
        <begin position="42"/>
        <end position="153"/>
    </location>
</feature>
<reference evidence="3" key="1">
    <citation type="submission" date="2020-10" db="EMBL/GenBank/DDBJ databases">
        <authorList>
            <person name="Gilroy R."/>
        </authorList>
    </citation>
    <scope>NUCLEOTIDE SEQUENCE</scope>
    <source>
        <strain evidence="3">2830</strain>
    </source>
</reference>
<comment type="caution">
    <text evidence="3">The sequence shown here is derived from an EMBL/GenBank/DDBJ whole genome shotgun (WGS) entry which is preliminary data.</text>
</comment>
<keyword evidence="1" id="KW-1133">Transmembrane helix</keyword>
<dbReference type="Proteomes" id="UP000824124">
    <property type="component" value="Unassembled WGS sequence"/>
</dbReference>
<dbReference type="InterPro" id="IPR006976">
    <property type="entry name" value="VanZ-like"/>
</dbReference>
<name>A0A9D1HKY1_9FIRM</name>
<evidence type="ECO:0000259" key="2">
    <source>
        <dbReference type="Pfam" id="PF04892"/>
    </source>
</evidence>